<accession>A0A0R3QFW7</accession>
<feature type="transmembrane region" description="Helical" evidence="1">
    <location>
        <begin position="44"/>
        <end position="66"/>
    </location>
</feature>
<sequence>MKEDDGEDADRRRKVVRQFVFSKKHNRHTKYDVTRDVIRRSSIFILHHSFLVLSKLSLSRAFVYMYTCVCACTTRSRVYVYVCVCVCLSVCLRLVCVFQFVAVFSLFKLKIIVSSNICLSR</sequence>
<feature type="transmembrane region" description="Helical" evidence="1">
    <location>
        <begin position="78"/>
        <end position="107"/>
    </location>
</feature>
<organism evidence="2">
    <name type="scientific">Brugia timori</name>
    <dbReference type="NCBI Taxonomy" id="42155"/>
    <lineage>
        <taxon>Eukaryota</taxon>
        <taxon>Metazoa</taxon>
        <taxon>Ecdysozoa</taxon>
        <taxon>Nematoda</taxon>
        <taxon>Chromadorea</taxon>
        <taxon>Rhabditida</taxon>
        <taxon>Spirurina</taxon>
        <taxon>Spiruromorpha</taxon>
        <taxon>Filarioidea</taxon>
        <taxon>Onchocercidae</taxon>
        <taxon>Brugia</taxon>
    </lineage>
</organism>
<keyword evidence="1" id="KW-0812">Transmembrane</keyword>
<dbReference type="WBParaSite" id="BTMF_0000526501-mRNA-1">
    <property type="protein sequence ID" value="BTMF_0000526501-mRNA-1"/>
    <property type="gene ID" value="BTMF_0000526501"/>
</dbReference>
<evidence type="ECO:0000313" key="2">
    <source>
        <dbReference type="WBParaSite" id="BTMF_0000526501-mRNA-1"/>
    </source>
</evidence>
<keyword evidence="1" id="KW-1133">Transmembrane helix</keyword>
<dbReference type="AlphaFoldDB" id="A0A0R3QFW7"/>
<keyword evidence="1" id="KW-0472">Membrane</keyword>
<reference evidence="2" key="1">
    <citation type="submission" date="2017-02" db="UniProtKB">
        <authorList>
            <consortium name="WormBaseParasite"/>
        </authorList>
    </citation>
    <scope>IDENTIFICATION</scope>
</reference>
<evidence type="ECO:0000256" key="1">
    <source>
        <dbReference type="SAM" id="Phobius"/>
    </source>
</evidence>
<name>A0A0R3QFW7_9BILA</name>
<proteinExistence type="predicted"/>
<protein>
    <submittedName>
        <fullName evidence="2">MADS-box domain-containing protein</fullName>
    </submittedName>
</protein>